<evidence type="ECO:0000313" key="1">
    <source>
        <dbReference type="EMBL" id="KRO16172.1"/>
    </source>
</evidence>
<dbReference type="Proteomes" id="UP000050969">
    <property type="component" value="Unassembled WGS sequence"/>
</dbReference>
<sequence length="105" mass="12093">MNQISLEMRISFVPEKKHPAHEINALDEAIEPQFHYTTGRSREYKAEVTDLEDNPIPAAMTKGGRSCTIQVNAELVEYFKAKQRDQLSNIDMRNVRLMLSPFLDI</sequence>
<dbReference type="PATRIC" id="fig|1293598.4.peg.1993"/>
<dbReference type="AlphaFoldDB" id="A0A0R2MTH6"/>
<organism evidence="1 2">
    <name type="scientific">Lacticaseibacillus saniviri JCM 17471 = DSM 24301</name>
    <dbReference type="NCBI Taxonomy" id="1293598"/>
    <lineage>
        <taxon>Bacteria</taxon>
        <taxon>Bacillati</taxon>
        <taxon>Bacillota</taxon>
        <taxon>Bacilli</taxon>
        <taxon>Lactobacillales</taxon>
        <taxon>Lactobacillaceae</taxon>
        <taxon>Lacticaseibacillus</taxon>
    </lineage>
</organism>
<comment type="caution">
    <text evidence="1">The sequence shown here is derived from an EMBL/GenBank/DDBJ whole genome shotgun (WGS) entry which is preliminary data.</text>
</comment>
<reference evidence="1 2" key="1">
    <citation type="journal article" date="2015" name="Genome Announc.">
        <title>Expanding the biotechnology potential of lactobacilli through comparative genomics of 213 strains and associated genera.</title>
        <authorList>
            <person name="Sun Z."/>
            <person name="Harris H.M."/>
            <person name="McCann A."/>
            <person name="Guo C."/>
            <person name="Argimon S."/>
            <person name="Zhang W."/>
            <person name="Yang X."/>
            <person name="Jeffery I.B."/>
            <person name="Cooney J.C."/>
            <person name="Kagawa T.F."/>
            <person name="Liu W."/>
            <person name="Song Y."/>
            <person name="Salvetti E."/>
            <person name="Wrobel A."/>
            <person name="Rasinkangas P."/>
            <person name="Parkhill J."/>
            <person name="Rea M.C."/>
            <person name="O'Sullivan O."/>
            <person name="Ritari J."/>
            <person name="Douillard F.P."/>
            <person name="Paul Ross R."/>
            <person name="Yang R."/>
            <person name="Briner A.E."/>
            <person name="Felis G.E."/>
            <person name="de Vos W.M."/>
            <person name="Barrangou R."/>
            <person name="Klaenhammer T.R."/>
            <person name="Caufield P.W."/>
            <person name="Cui Y."/>
            <person name="Zhang H."/>
            <person name="O'Toole P.W."/>
        </authorList>
    </citation>
    <scope>NUCLEOTIDE SEQUENCE [LARGE SCALE GENOMIC DNA]</scope>
    <source>
        <strain evidence="1 2">DSM 24301</strain>
    </source>
</reference>
<evidence type="ECO:0000313" key="2">
    <source>
        <dbReference type="Proteomes" id="UP000050969"/>
    </source>
</evidence>
<accession>A0A0R2MTH6</accession>
<dbReference type="RefSeq" id="WP_056993123.1">
    <property type="nucleotide sequence ID" value="NZ_JQCE01000049.1"/>
</dbReference>
<keyword evidence="2" id="KW-1185">Reference proteome</keyword>
<proteinExistence type="predicted"/>
<name>A0A0R2MTH6_9LACO</name>
<gene>
    <name evidence="1" type="ORF">IV56_GL001913</name>
</gene>
<dbReference type="EMBL" id="JQCE01000049">
    <property type="protein sequence ID" value="KRO16172.1"/>
    <property type="molecule type" value="Genomic_DNA"/>
</dbReference>
<protein>
    <submittedName>
        <fullName evidence="1">Uncharacterized protein</fullName>
    </submittedName>
</protein>